<proteinExistence type="predicted"/>
<reference evidence="3 4" key="1">
    <citation type="journal article" date="2018" name="Front. Plant Sci.">
        <title>Red Clover (Trifolium pratense) and Zigzag Clover (T. medium) - A Picture of Genomic Similarities and Differences.</title>
        <authorList>
            <person name="Dluhosova J."/>
            <person name="Istvanek J."/>
            <person name="Nedelnik J."/>
            <person name="Repkova J."/>
        </authorList>
    </citation>
    <scope>NUCLEOTIDE SEQUENCE [LARGE SCALE GENOMIC DNA]</scope>
    <source>
        <strain evidence="4">cv. 10/8</strain>
        <tissue evidence="3">Leaf</tissue>
    </source>
</reference>
<name>A0A392QFR2_9FABA</name>
<sequence>RQPPPKRQREEPVIDVDALERSYPLPRCFGSRDFMEKHPPRVADVERAVILDMGPAARQQELARDAAAMIRLMETALVLNDEQGSSTREVEKLKAWNEKLEAKALKLDNELIDLRGKQENFVAQVKELRETRDALDKAKNDLGDSEAGRAEERKSFEEELDKLQSALVPTDNANDRTW</sequence>
<feature type="non-terminal residue" evidence="3">
    <location>
        <position position="1"/>
    </location>
</feature>
<feature type="region of interest" description="Disordered" evidence="2">
    <location>
        <begin position="134"/>
        <end position="178"/>
    </location>
</feature>
<accession>A0A392QFR2</accession>
<dbReference type="EMBL" id="LXQA010134915">
    <property type="protein sequence ID" value="MCI23241.1"/>
    <property type="molecule type" value="Genomic_DNA"/>
</dbReference>
<feature type="coiled-coil region" evidence="1">
    <location>
        <begin position="90"/>
        <end position="117"/>
    </location>
</feature>
<comment type="caution">
    <text evidence="3">The sequence shown here is derived from an EMBL/GenBank/DDBJ whole genome shotgun (WGS) entry which is preliminary data.</text>
</comment>
<protein>
    <submittedName>
        <fullName evidence="3">Uncharacterized protein</fullName>
    </submittedName>
</protein>
<dbReference type="AlphaFoldDB" id="A0A392QFR2"/>
<keyword evidence="4" id="KW-1185">Reference proteome</keyword>
<evidence type="ECO:0000256" key="1">
    <source>
        <dbReference type="SAM" id="Coils"/>
    </source>
</evidence>
<keyword evidence="1" id="KW-0175">Coiled coil</keyword>
<dbReference type="Proteomes" id="UP000265520">
    <property type="component" value="Unassembled WGS sequence"/>
</dbReference>
<evidence type="ECO:0000256" key="2">
    <source>
        <dbReference type="SAM" id="MobiDB-lite"/>
    </source>
</evidence>
<organism evidence="3 4">
    <name type="scientific">Trifolium medium</name>
    <dbReference type="NCBI Taxonomy" id="97028"/>
    <lineage>
        <taxon>Eukaryota</taxon>
        <taxon>Viridiplantae</taxon>
        <taxon>Streptophyta</taxon>
        <taxon>Embryophyta</taxon>
        <taxon>Tracheophyta</taxon>
        <taxon>Spermatophyta</taxon>
        <taxon>Magnoliopsida</taxon>
        <taxon>eudicotyledons</taxon>
        <taxon>Gunneridae</taxon>
        <taxon>Pentapetalae</taxon>
        <taxon>rosids</taxon>
        <taxon>fabids</taxon>
        <taxon>Fabales</taxon>
        <taxon>Fabaceae</taxon>
        <taxon>Papilionoideae</taxon>
        <taxon>50 kb inversion clade</taxon>
        <taxon>NPAAA clade</taxon>
        <taxon>Hologalegina</taxon>
        <taxon>IRL clade</taxon>
        <taxon>Trifolieae</taxon>
        <taxon>Trifolium</taxon>
    </lineage>
</organism>
<feature type="compositionally biased region" description="Basic and acidic residues" evidence="2">
    <location>
        <begin position="134"/>
        <end position="157"/>
    </location>
</feature>
<evidence type="ECO:0000313" key="3">
    <source>
        <dbReference type="EMBL" id="MCI23241.1"/>
    </source>
</evidence>
<evidence type="ECO:0000313" key="4">
    <source>
        <dbReference type="Proteomes" id="UP000265520"/>
    </source>
</evidence>